<feature type="transmembrane region" description="Helical" evidence="7">
    <location>
        <begin position="515"/>
        <end position="539"/>
    </location>
</feature>
<keyword evidence="2 7" id="KW-0813">Transport</keyword>
<dbReference type="GO" id="GO:0016020">
    <property type="term" value="C:membrane"/>
    <property type="evidence" value="ECO:0007669"/>
    <property type="project" value="UniProtKB-SubCell"/>
</dbReference>
<evidence type="ECO:0000256" key="8">
    <source>
        <dbReference type="SAM" id="MobiDB-lite"/>
    </source>
</evidence>
<evidence type="ECO:0000256" key="3">
    <source>
        <dbReference type="ARBA" id="ARBA00022592"/>
    </source>
</evidence>
<feature type="transmembrane region" description="Helical" evidence="7">
    <location>
        <begin position="142"/>
        <end position="167"/>
    </location>
</feature>
<evidence type="ECO:0000256" key="1">
    <source>
        <dbReference type="ARBA" id="ARBA00004141"/>
    </source>
</evidence>
<dbReference type="InterPro" id="IPR001204">
    <property type="entry name" value="Phos_transporter"/>
</dbReference>
<dbReference type="PANTHER" id="PTHR11101:SF80">
    <property type="entry name" value="PHOSPHATE TRANSPORTER"/>
    <property type="match status" value="1"/>
</dbReference>
<evidence type="ECO:0000256" key="6">
    <source>
        <dbReference type="ARBA" id="ARBA00023136"/>
    </source>
</evidence>
<feature type="transmembrane region" description="Helical" evidence="7">
    <location>
        <begin position="118"/>
        <end position="136"/>
    </location>
</feature>
<keyword evidence="3 7" id="KW-0592">Phosphate transport</keyword>
<dbReference type="EMBL" id="JAEPRB010000063">
    <property type="protein sequence ID" value="KAG2223335.1"/>
    <property type="molecule type" value="Genomic_DNA"/>
</dbReference>
<comment type="caution">
    <text evidence="9">The sequence shown here is derived from an EMBL/GenBank/DDBJ whole genome shotgun (WGS) entry which is preliminary data.</text>
</comment>
<dbReference type="GO" id="GO:0035435">
    <property type="term" value="P:phosphate ion transmembrane transport"/>
    <property type="evidence" value="ECO:0007669"/>
    <property type="project" value="TreeGrafter"/>
</dbReference>
<comment type="subcellular location">
    <subcellularLocation>
        <location evidence="1 7">Membrane</location>
        <topology evidence="1 7">Multi-pass membrane protein</topology>
    </subcellularLocation>
</comment>
<gene>
    <name evidence="9" type="ORF">INT45_008992</name>
</gene>
<dbReference type="GO" id="GO:0005315">
    <property type="term" value="F:phosphate transmembrane transporter activity"/>
    <property type="evidence" value="ECO:0007669"/>
    <property type="project" value="InterPro"/>
</dbReference>
<dbReference type="Pfam" id="PF01384">
    <property type="entry name" value="PHO4"/>
    <property type="match status" value="1"/>
</dbReference>
<feature type="region of interest" description="Disordered" evidence="8">
    <location>
        <begin position="304"/>
        <end position="329"/>
    </location>
</feature>
<evidence type="ECO:0000256" key="5">
    <source>
        <dbReference type="ARBA" id="ARBA00022989"/>
    </source>
</evidence>
<feature type="transmembrane region" description="Helical" evidence="7">
    <location>
        <begin position="45"/>
        <end position="67"/>
    </location>
</feature>
<feature type="transmembrane region" description="Helical" evidence="7">
    <location>
        <begin position="218"/>
        <end position="240"/>
    </location>
</feature>
<comment type="function">
    <text evidence="7">Sodium-phosphate symporter.</text>
</comment>
<evidence type="ECO:0000313" key="10">
    <source>
        <dbReference type="Proteomes" id="UP000646827"/>
    </source>
</evidence>
<name>A0A8H7S737_9FUNG</name>
<evidence type="ECO:0000256" key="4">
    <source>
        <dbReference type="ARBA" id="ARBA00022692"/>
    </source>
</evidence>
<keyword evidence="5 7" id="KW-1133">Transmembrane helix</keyword>
<sequence length="550" mass="59553">MMNPLDFTWIFGVGMVVAFIDAYGIGANDVANSFASSISSGSLSLIQAVIIACFTEFLGALLLGSGVTKTIKSGIIDIDLFAETPEMLMMGMMCALIGSSTWVLTATRFGWPVSTTHSIIGAICGFGIAGFGGSAVDWTWDGIIQIVVSWFLSPALAGIIAAIIYTITKYAVLRQVDSIKWGLRLVPVYFFFTITIAVFYICFKAPGASGVLPIEHIIAIAFGSGGAIGIYMAVFLCPWLKRVVVDREDVKWYHIPIIWWVPKQRTIEEGLEAARRELEEAQANHQIPKADDEEKVAGEPISEKLASVEGHSEPSSTAVNDESKSIQKPPKTFRERAFEIKERVLAVLLHGIRQDVRNLSNDKLSKMHQAAEMYDDDVEFMFSYLQILTAIVASFAHGSNDVSNAVGPLATIFDIWQKGTVGGESPVPVWVLVYGGIAIDVGLATMGYRLMRALGNNITRLTPSRGFSVELGAALTVLTASQLELPVSSTHCIVGATVGVGLCNGSLRAINWKMLGYTFLGWVCTLPVAGLISGLIYAFCAYGPSFVYLR</sequence>
<dbReference type="PANTHER" id="PTHR11101">
    <property type="entry name" value="PHOSPHATE TRANSPORTER"/>
    <property type="match status" value="1"/>
</dbReference>
<reference evidence="9 10" key="1">
    <citation type="submission" date="2020-12" db="EMBL/GenBank/DDBJ databases">
        <title>Metabolic potential, ecology and presence of endohyphal bacteria is reflected in genomic diversity of Mucoromycotina.</title>
        <authorList>
            <person name="Muszewska A."/>
            <person name="Okrasinska A."/>
            <person name="Steczkiewicz K."/>
            <person name="Drgas O."/>
            <person name="Orlowska M."/>
            <person name="Perlinska-Lenart U."/>
            <person name="Aleksandrzak-Piekarczyk T."/>
            <person name="Szatraj K."/>
            <person name="Zielenkiewicz U."/>
            <person name="Pilsyk S."/>
            <person name="Malc E."/>
            <person name="Mieczkowski P."/>
            <person name="Kruszewska J.S."/>
            <person name="Biernat P."/>
            <person name="Pawlowska J."/>
        </authorList>
    </citation>
    <scope>NUCLEOTIDE SEQUENCE [LARGE SCALE GENOMIC DNA]</scope>
    <source>
        <strain evidence="9 10">CBS 142.35</strain>
    </source>
</reference>
<evidence type="ECO:0000256" key="7">
    <source>
        <dbReference type="RuleBase" id="RU363058"/>
    </source>
</evidence>
<evidence type="ECO:0000313" key="9">
    <source>
        <dbReference type="EMBL" id="KAG2223335.1"/>
    </source>
</evidence>
<protein>
    <recommendedName>
        <fullName evidence="7">Phosphate transporter</fullName>
    </recommendedName>
</protein>
<evidence type="ECO:0000256" key="2">
    <source>
        <dbReference type="ARBA" id="ARBA00022448"/>
    </source>
</evidence>
<comment type="similarity">
    <text evidence="7">Belongs to the inorganic phosphate transporter (PiT) (TC 2.A.20) family.</text>
</comment>
<keyword evidence="6 7" id="KW-0472">Membrane</keyword>
<dbReference type="AlphaFoldDB" id="A0A8H7S737"/>
<dbReference type="OrthoDB" id="260807at2759"/>
<organism evidence="9 10">
    <name type="scientific">Circinella minor</name>
    <dbReference type="NCBI Taxonomy" id="1195481"/>
    <lineage>
        <taxon>Eukaryota</taxon>
        <taxon>Fungi</taxon>
        <taxon>Fungi incertae sedis</taxon>
        <taxon>Mucoromycota</taxon>
        <taxon>Mucoromycotina</taxon>
        <taxon>Mucoromycetes</taxon>
        <taxon>Mucorales</taxon>
        <taxon>Lichtheimiaceae</taxon>
        <taxon>Circinella</taxon>
    </lineage>
</organism>
<keyword evidence="4 7" id="KW-0812">Transmembrane</keyword>
<keyword evidence="10" id="KW-1185">Reference proteome</keyword>
<accession>A0A8H7S737</accession>
<feature type="transmembrane region" description="Helical" evidence="7">
    <location>
        <begin position="6"/>
        <end position="25"/>
    </location>
</feature>
<feature type="transmembrane region" description="Helical" evidence="7">
    <location>
        <begin position="188"/>
        <end position="206"/>
    </location>
</feature>
<proteinExistence type="inferred from homology"/>
<dbReference type="Proteomes" id="UP000646827">
    <property type="component" value="Unassembled WGS sequence"/>
</dbReference>